<dbReference type="Pfam" id="PF07561">
    <property type="entry name" value="DUF1540"/>
    <property type="match status" value="1"/>
</dbReference>
<dbReference type="RefSeq" id="WP_082787311.1">
    <property type="nucleotide sequence ID" value="NZ_CAUWFI010000001.1"/>
</dbReference>
<evidence type="ECO:0000313" key="2">
    <source>
        <dbReference type="EMBL" id="TCV98470.1"/>
    </source>
</evidence>
<dbReference type="InterPro" id="IPR011437">
    <property type="entry name" value="DUF1540"/>
</dbReference>
<dbReference type="GeneID" id="98915706"/>
<keyword evidence="3" id="KW-1185">Reference proteome</keyword>
<evidence type="ECO:0000259" key="1">
    <source>
        <dbReference type="Pfam" id="PF07561"/>
    </source>
</evidence>
<sequence length="51" mass="5666">MAKDVKCSVDTCKYYCDGQCEASCIHVDNCHCNEAKHISETACDTFECKGK</sequence>
<accession>A0A4R3Z0H6</accession>
<dbReference type="AlphaFoldDB" id="A0A4R3Z0H6"/>
<protein>
    <submittedName>
        <fullName evidence="2">Uncharacterized protein DUF1540</fullName>
    </submittedName>
</protein>
<proteinExistence type="predicted"/>
<dbReference type="Proteomes" id="UP000295515">
    <property type="component" value="Unassembled WGS sequence"/>
</dbReference>
<feature type="domain" description="DUF1540" evidence="1">
    <location>
        <begin position="5"/>
        <end position="46"/>
    </location>
</feature>
<name>A0A4R3Z0H6_9FIRM</name>
<evidence type="ECO:0000313" key="3">
    <source>
        <dbReference type="Proteomes" id="UP000295515"/>
    </source>
</evidence>
<gene>
    <name evidence="2" type="ORF">EDD60_11364</name>
</gene>
<comment type="caution">
    <text evidence="2">The sequence shown here is derived from an EMBL/GenBank/DDBJ whole genome shotgun (WGS) entry which is preliminary data.</text>
</comment>
<dbReference type="EMBL" id="SMCQ01000013">
    <property type="protein sequence ID" value="TCV98470.1"/>
    <property type="molecule type" value="Genomic_DNA"/>
</dbReference>
<reference evidence="2 3" key="1">
    <citation type="submission" date="2019-03" db="EMBL/GenBank/DDBJ databases">
        <title>Genomic Encyclopedia of Type Strains, Phase IV (KMG-IV): sequencing the most valuable type-strain genomes for metagenomic binning, comparative biology and taxonomic classification.</title>
        <authorList>
            <person name="Goeker M."/>
        </authorList>
    </citation>
    <scope>NUCLEOTIDE SEQUENCE [LARGE SCALE GENOMIC DNA]</scope>
    <source>
        <strain evidence="2 3">DSM 29487</strain>
    </source>
</reference>
<organism evidence="2 3">
    <name type="scientific">Longibaculum muris</name>
    <dbReference type="NCBI Taxonomy" id="1796628"/>
    <lineage>
        <taxon>Bacteria</taxon>
        <taxon>Bacillati</taxon>
        <taxon>Bacillota</taxon>
        <taxon>Erysipelotrichia</taxon>
        <taxon>Erysipelotrichales</taxon>
        <taxon>Coprobacillaceae</taxon>
        <taxon>Longibaculum</taxon>
    </lineage>
</organism>